<dbReference type="InterPro" id="IPR011016">
    <property type="entry name" value="Znf_RING-CH"/>
</dbReference>
<dbReference type="SMR" id="V7BGZ7"/>
<evidence type="ECO:0000256" key="3">
    <source>
        <dbReference type="ARBA" id="ARBA00022833"/>
    </source>
</evidence>
<dbReference type="GO" id="GO:0008270">
    <property type="term" value="F:zinc ion binding"/>
    <property type="evidence" value="ECO:0007669"/>
    <property type="project" value="UniProtKB-KW"/>
</dbReference>
<dbReference type="eggNOG" id="KOG0800">
    <property type="taxonomic scope" value="Eukaryota"/>
</dbReference>
<dbReference type="SMART" id="SM00184">
    <property type="entry name" value="RING"/>
    <property type="match status" value="1"/>
</dbReference>
<dbReference type="Proteomes" id="UP000000226">
    <property type="component" value="Chromosome 7"/>
</dbReference>
<dbReference type="Gramene" id="ESW15736">
    <property type="protein sequence ID" value="ESW15736"/>
    <property type="gene ID" value="PHAVU_007G097800g"/>
</dbReference>
<sequence length="152" mass="17460">MEMQWSIVDDGCIIDLMDLGPRMDLGHRSNTNNDINAEFLRSTEDGGVYIFDSMNMDHNNNMQNNRSITLTSTQDGVFIFDSIQNNHNSVQNLERFKIEEKTEESCCICLGEFSIGSRAICMPKPCSHIFHQHCITKWLNISHTCPLCRRNI</sequence>
<dbReference type="Pfam" id="PF13639">
    <property type="entry name" value="zf-RING_2"/>
    <property type="match status" value="1"/>
</dbReference>
<evidence type="ECO:0000256" key="2">
    <source>
        <dbReference type="ARBA" id="ARBA00022771"/>
    </source>
</evidence>
<dbReference type="OrthoDB" id="1433600at2759"/>
<dbReference type="Gene3D" id="3.30.40.10">
    <property type="entry name" value="Zinc/RING finger domain, C3HC4 (zinc finger)"/>
    <property type="match status" value="1"/>
</dbReference>
<reference evidence="7" key="1">
    <citation type="journal article" date="2014" name="Nat. Genet.">
        <title>A reference genome for common bean and genome-wide analysis of dual domestications.</title>
        <authorList>
            <person name="Schmutz J."/>
            <person name="McClean P.E."/>
            <person name="Mamidi S."/>
            <person name="Wu G.A."/>
            <person name="Cannon S.B."/>
            <person name="Grimwood J."/>
            <person name="Jenkins J."/>
            <person name="Shu S."/>
            <person name="Song Q."/>
            <person name="Chavarro C."/>
            <person name="Torres-Torres M."/>
            <person name="Geffroy V."/>
            <person name="Moghaddam S.M."/>
            <person name="Gao D."/>
            <person name="Abernathy B."/>
            <person name="Barry K."/>
            <person name="Blair M."/>
            <person name="Brick M.A."/>
            <person name="Chovatia M."/>
            <person name="Gepts P."/>
            <person name="Goodstein D.M."/>
            <person name="Gonzales M."/>
            <person name="Hellsten U."/>
            <person name="Hyten D.L."/>
            <person name="Jia G."/>
            <person name="Kelly J.D."/>
            <person name="Kudrna D."/>
            <person name="Lee R."/>
            <person name="Richard M.M."/>
            <person name="Miklas P.N."/>
            <person name="Osorno J.M."/>
            <person name="Rodrigues J."/>
            <person name="Thareau V."/>
            <person name="Urrea C.A."/>
            <person name="Wang M."/>
            <person name="Yu Y."/>
            <person name="Zhang M."/>
            <person name="Wing R.A."/>
            <person name="Cregan P.B."/>
            <person name="Rokhsar D.S."/>
            <person name="Jackson S.A."/>
        </authorList>
    </citation>
    <scope>NUCLEOTIDE SEQUENCE [LARGE SCALE GENOMIC DNA]</scope>
    <source>
        <strain evidence="7">cv. G19833</strain>
    </source>
</reference>
<dbReference type="InterPro" id="IPR051834">
    <property type="entry name" value="RING_finger_E3_ligase"/>
</dbReference>
<dbReference type="EMBL" id="CM002294">
    <property type="protein sequence ID" value="ESW15736.1"/>
    <property type="molecule type" value="Genomic_DNA"/>
</dbReference>
<protein>
    <recommendedName>
        <fullName evidence="5">RING-type domain-containing protein</fullName>
    </recommendedName>
</protein>
<dbReference type="AlphaFoldDB" id="V7BGZ7"/>
<name>V7BGZ7_PHAVU</name>
<organism evidence="6 7">
    <name type="scientific">Phaseolus vulgaris</name>
    <name type="common">Kidney bean</name>
    <name type="synonym">French bean</name>
    <dbReference type="NCBI Taxonomy" id="3885"/>
    <lineage>
        <taxon>Eukaryota</taxon>
        <taxon>Viridiplantae</taxon>
        <taxon>Streptophyta</taxon>
        <taxon>Embryophyta</taxon>
        <taxon>Tracheophyta</taxon>
        <taxon>Spermatophyta</taxon>
        <taxon>Magnoliopsida</taxon>
        <taxon>eudicotyledons</taxon>
        <taxon>Gunneridae</taxon>
        <taxon>Pentapetalae</taxon>
        <taxon>rosids</taxon>
        <taxon>fabids</taxon>
        <taxon>Fabales</taxon>
        <taxon>Fabaceae</taxon>
        <taxon>Papilionoideae</taxon>
        <taxon>50 kb inversion clade</taxon>
        <taxon>NPAAA clade</taxon>
        <taxon>indigoferoid/millettioid clade</taxon>
        <taxon>Phaseoleae</taxon>
        <taxon>Phaseolus</taxon>
    </lineage>
</organism>
<feature type="domain" description="RING-type" evidence="5">
    <location>
        <begin position="106"/>
        <end position="149"/>
    </location>
</feature>
<dbReference type="PANTHER" id="PTHR45931">
    <property type="entry name" value="SI:CH211-59O9.10"/>
    <property type="match status" value="1"/>
</dbReference>
<evidence type="ECO:0000259" key="5">
    <source>
        <dbReference type="PROSITE" id="PS50089"/>
    </source>
</evidence>
<evidence type="ECO:0000256" key="4">
    <source>
        <dbReference type="PROSITE-ProRule" id="PRU00175"/>
    </source>
</evidence>
<dbReference type="GO" id="GO:0061630">
    <property type="term" value="F:ubiquitin protein ligase activity"/>
    <property type="evidence" value="ECO:0007669"/>
    <property type="project" value="TreeGrafter"/>
</dbReference>
<dbReference type="GO" id="GO:0006511">
    <property type="term" value="P:ubiquitin-dependent protein catabolic process"/>
    <property type="evidence" value="ECO:0007669"/>
    <property type="project" value="TreeGrafter"/>
</dbReference>
<keyword evidence="3" id="KW-0862">Zinc</keyword>
<evidence type="ECO:0000313" key="6">
    <source>
        <dbReference type="EMBL" id="ESW15736.1"/>
    </source>
</evidence>
<evidence type="ECO:0000256" key="1">
    <source>
        <dbReference type="ARBA" id="ARBA00022723"/>
    </source>
</evidence>
<dbReference type="GO" id="GO:0005634">
    <property type="term" value="C:nucleus"/>
    <property type="evidence" value="ECO:0007669"/>
    <property type="project" value="TreeGrafter"/>
</dbReference>
<keyword evidence="7" id="KW-1185">Reference proteome</keyword>
<dbReference type="InterPro" id="IPR001841">
    <property type="entry name" value="Znf_RING"/>
</dbReference>
<proteinExistence type="predicted"/>
<dbReference type="PANTHER" id="PTHR45931:SF16">
    <property type="entry name" value="RING_U-BOX SUPERFAMILY PROTEIN"/>
    <property type="match status" value="1"/>
</dbReference>
<dbReference type="SUPFAM" id="SSF57850">
    <property type="entry name" value="RING/U-box"/>
    <property type="match status" value="1"/>
</dbReference>
<keyword evidence="2 4" id="KW-0863">Zinc-finger</keyword>
<dbReference type="PROSITE" id="PS50089">
    <property type="entry name" value="ZF_RING_2"/>
    <property type="match status" value="1"/>
</dbReference>
<gene>
    <name evidence="6" type="ORF">PHAVU_007G097800g</name>
</gene>
<dbReference type="SMART" id="SM00744">
    <property type="entry name" value="RINGv"/>
    <property type="match status" value="1"/>
</dbReference>
<accession>V7BGZ7</accession>
<dbReference type="InterPro" id="IPR013083">
    <property type="entry name" value="Znf_RING/FYVE/PHD"/>
</dbReference>
<keyword evidence="1" id="KW-0479">Metal-binding</keyword>
<evidence type="ECO:0000313" key="7">
    <source>
        <dbReference type="Proteomes" id="UP000000226"/>
    </source>
</evidence>